<dbReference type="GO" id="GO:0004175">
    <property type="term" value="F:endopeptidase activity"/>
    <property type="evidence" value="ECO:0007669"/>
    <property type="project" value="UniProtKB-ARBA"/>
</dbReference>
<evidence type="ECO:0000313" key="4">
    <source>
        <dbReference type="Proteomes" id="UP000037511"/>
    </source>
</evidence>
<keyword evidence="3" id="KW-0378">Hydrolase</keyword>
<feature type="transmembrane region" description="Helical" evidence="1">
    <location>
        <begin position="137"/>
        <end position="158"/>
    </location>
</feature>
<evidence type="ECO:0000256" key="1">
    <source>
        <dbReference type="SAM" id="Phobius"/>
    </source>
</evidence>
<feature type="transmembrane region" description="Helical" evidence="1">
    <location>
        <begin position="232"/>
        <end position="254"/>
    </location>
</feature>
<dbReference type="AlphaFoldDB" id="A0AAW3I1Y6"/>
<name>A0AAW3I1Y6_9BURK</name>
<evidence type="ECO:0000259" key="2">
    <source>
        <dbReference type="Pfam" id="PF02517"/>
    </source>
</evidence>
<feature type="domain" description="CAAX prenyl protease 2/Lysostaphin resistance protein A-like" evidence="2">
    <location>
        <begin position="180"/>
        <end position="244"/>
    </location>
</feature>
<organism evidence="3 4">
    <name type="scientific">Achromobacter spanius</name>
    <dbReference type="NCBI Taxonomy" id="217203"/>
    <lineage>
        <taxon>Bacteria</taxon>
        <taxon>Pseudomonadati</taxon>
        <taxon>Pseudomonadota</taxon>
        <taxon>Betaproteobacteria</taxon>
        <taxon>Burkholderiales</taxon>
        <taxon>Alcaligenaceae</taxon>
        <taxon>Achromobacter</taxon>
    </lineage>
</organism>
<dbReference type="GO" id="GO:0080120">
    <property type="term" value="P:CAAX-box protein maturation"/>
    <property type="evidence" value="ECO:0007669"/>
    <property type="project" value="UniProtKB-ARBA"/>
</dbReference>
<evidence type="ECO:0000313" key="3">
    <source>
        <dbReference type="EMBL" id="KNE26517.1"/>
    </source>
</evidence>
<protein>
    <submittedName>
        <fullName evidence="3">CAAX protease</fullName>
    </submittedName>
</protein>
<reference evidence="3 4" key="1">
    <citation type="submission" date="2015-07" db="EMBL/GenBank/DDBJ databases">
        <title>Draft genome of Achromobacter spanius.</title>
        <authorList>
            <person name="Wang X."/>
        </authorList>
    </citation>
    <scope>NUCLEOTIDE SEQUENCE [LARGE SCALE GENOMIC DNA]</scope>
    <source>
        <strain evidence="3 4">CGMCC9173</strain>
    </source>
</reference>
<keyword evidence="1" id="KW-0472">Membrane</keyword>
<gene>
    <name evidence="3" type="ORF">AFM18_16720</name>
</gene>
<sequence>MNKHPQSAPAGKTRFRSEVADFWRYIRHPRPVSRVSGRAAGRVGNGFLADWWPGIRPGRLLAWAGLLWALNLFALGPVAVMAAGLGGATHRIDPANLPWLTAVIWAPLVEEMLFRYGLRRPLQALWLVPALMPVVLYGPQLWTGLLLAAFMLLACWGVRPRATMLSGWDTTWRRYYLKHFGLVFHLVALTFAAVHLTNFVYSKTPYWLMPLLVLPQWLTGLVLGWTRVRRGIGAAILLHATFNAGPILMIWAVMRWAPSVVK</sequence>
<proteinExistence type="predicted"/>
<keyword evidence="1" id="KW-1133">Transmembrane helix</keyword>
<feature type="transmembrane region" description="Helical" evidence="1">
    <location>
        <begin position="60"/>
        <end position="85"/>
    </location>
</feature>
<accession>A0AAW3I1Y6</accession>
<dbReference type="EMBL" id="LGVG01000021">
    <property type="protein sequence ID" value="KNE26517.1"/>
    <property type="molecule type" value="Genomic_DNA"/>
</dbReference>
<dbReference type="RefSeq" id="WP_050448046.1">
    <property type="nucleotide sequence ID" value="NZ_LGVG01000021.1"/>
</dbReference>
<feature type="transmembrane region" description="Helical" evidence="1">
    <location>
        <begin position="207"/>
        <end position="225"/>
    </location>
</feature>
<dbReference type="InterPro" id="IPR003675">
    <property type="entry name" value="Rce1/LyrA-like_dom"/>
</dbReference>
<keyword evidence="1" id="KW-0812">Transmembrane</keyword>
<comment type="caution">
    <text evidence="3">The sequence shown here is derived from an EMBL/GenBank/DDBJ whole genome shotgun (WGS) entry which is preliminary data.</text>
</comment>
<keyword evidence="3" id="KW-0645">Protease</keyword>
<feature type="transmembrane region" description="Helical" evidence="1">
    <location>
        <begin position="179"/>
        <end position="201"/>
    </location>
</feature>
<dbReference type="GO" id="GO:0006508">
    <property type="term" value="P:proteolysis"/>
    <property type="evidence" value="ECO:0007669"/>
    <property type="project" value="UniProtKB-KW"/>
</dbReference>
<dbReference type="Proteomes" id="UP000037511">
    <property type="component" value="Unassembled WGS sequence"/>
</dbReference>
<dbReference type="Pfam" id="PF02517">
    <property type="entry name" value="Rce1-like"/>
    <property type="match status" value="1"/>
</dbReference>